<dbReference type="InterPro" id="IPR006153">
    <property type="entry name" value="Cation/H_exchanger_TM"/>
</dbReference>
<name>A0A1D1VJ54_RAMVA</name>
<evidence type="ECO:0000256" key="5">
    <source>
        <dbReference type="ARBA" id="ARBA00023053"/>
    </source>
</evidence>
<reference evidence="14 15" key="1">
    <citation type="journal article" date="2016" name="Nat. Commun.">
        <title>Extremotolerant tardigrade genome and improved radiotolerance of human cultured cells by tardigrade-unique protein.</title>
        <authorList>
            <person name="Hashimoto T."/>
            <person name="Horikawa D.D."/>
            <person name="Saito Y."/>
            <person name="Kuwahara H."/>
            <person name="Kozuka-Hata H."/>
            <person name="Shin-I T."/>
            <person name="Minakuchi Y."/>
            <person name="Ohishi K."/>
            <person name="Motoyama A."/>
            <person name="Aizu T."/>
            <person name="Enomoto A."/>
            <person name="Kondo K."/>
            <person name="Tanaka S."/>
            <person name="Hara Y."/>
            <person name="Koshikawa S."/>
            <person name="Sagara H."/>
            <person name="Miura T."/>
            <person name="Yokobori S."/>
            <person name="Miyagawa K."/>
            <person name="Suzuki Y."/>
            <person name="Kubo T."/>
            <person name="Oyama M."/>
            <person name="Kohara Y."/>
            <person name="Fujiyama A."/>
            <person name="Arakawa K."/>
            <person name="Katayama T."/>
            <person name="Toyoda A."/>
            <person name="Kunieda T."/>
        </authorList>
    </citation>
    <scope>NUCLEOTIDE SEQUENCE [LARGE SCALE GENOMIC DNA]</scope>
    <source>
        <strain evidence="14 15">YOKOZUNA-1</strain>
    </source>
</reference>
<comment type="caution">
    <text evidence="14">The sequence shown here is derived from an EMBL/GenBank/DDBJ whole genome shotgun (WGS) entry which is preliminary data.</text>
</comment>
<dbReference type="Proteomes" id="UP000186922">
    <property type="component" value="Unassembled WGS sequence"/>
</dbReference>
<feature type="transmembrane region" description="Helical" evidence="11">
    <location>
        <begin position="364"/>
        <end position="391"/>
    </location>
</feature>
<keyword evidence="8 9" id="KW-0739">Sodium transport</keyword>
<feature type="transmembrane region" description="Helical" evidence="11">
    <location>
        <begin position="212"/>
        <end position="234"/>
    </location>
</feature>
<dbReference type="OrthoDB" id="196264at2759"/>
<feature type="transmembrane region" description="Helical" evidence="11">
    <location>
        <begin position="147"/>
        <end position="167"/>
    </location>
</feature>
<gene>
    <name evidence="14" type="primary">RvY_12313-1</name>
    <name evidence="14" type="synonym">RvY_12313.1</name>
    <name evidence="14" type="ORF">RvY_12313</name>
</gene>
<feature type="signal peptide" evidence="12">
    <location>
        <begin position="1"/>
        <end position="24"/>
    </location>
</feature>
<evidence type="ECO:0000313" key="15">
    <source>
        <dbReference type="Proteomes" id="UP000186922"/>
    </source>
</evidence>
<comment type="similarity">
    <text evidence="9">Belongs to the monovalent cation:proton antiporter 1 (CPA1) transporter (TC 2.A.36) family.</text>
</comment>
<protein>
    <recommendedName>
        <fullName evidence="9">Sodium/hydrogen exchanger</fullName>
    </recommendedName>
</protein>
<keyword evidence="4 11" id="KW-1133">Transmembrane helix</keyword>
<evidence type="ECO:0000256" key="11">
    <source>
        <dbReference type="SAM" id="Phobius"/>
    </source>
</evidence>
<evidence type="ECO:0000256" key="12">
    <source>
        <dbReference type="SAM" id="SignalP"/>
    </source>
</evidence>
<feature type="transmembrane region" description="Helical" evidence="11">
    <location>
        <begin position="179"/>
        <end position="200"/>
    </location>
</feature>
<accession>A0A1D1VJ54</accession>
<keyword evidence="3 9" id="KW-0812">Transmembrane</keyword>
<feature type="region of interest" description="Disordered" evidence="10">
    <location>
        <begin position="38"/>
        <end position="57"/>
    </location>
</feature>
<feature type="compositionally biased region" description="Polar residues" evidence="10">
    <location>
        <begin position="44"/>
        <end position="57"/>
    </location>
</feature>
<feature type="transmembrane region" description="Helical" evidence="11">
    <location>
        <begin position="116"/>
        <end position="135"/>
    </location>
</feature>
<evidence type="ECO:0000256" key="9">
    <source>
        <dbReference type="RuleBase" id="RU003722"/>
    </source>
</evidence>
<evidence type="ECO:0000256" key="1">
    <source>
        <dbReference type="ARBA" id="ARBA00004141"/>
    </source>
</evidence>
<feature type="transmembrane region" description="Helical" evidence="11">
    <location>
        <begin position="439"/>
        <end position="458"/>
    </location>
</feature>
<feature type="chain" id="PRO_5008898488" description="Sodium/hydrogen exchanger" evidence="12">
    <location>
        <begin position="25"/>
        <end position="729"/>
    </location>
</feature>
<feature type="region of interest" description="Disordered" evidence="10">
    <location>
        <begin position="623"/>
        <end position="642"/>
    </location>
</feature>
<feature type="domain" description="Cation/H+ exchanger transmembrane" evidence="13">
    <location>
        <begin position="127"/>
        <end position="532"/>
    </location>
</feature>
<keyword evidence="7 11" id="KW-0472">Membrane</keyword>
<evidence type="ECO:0000256" key="2">
    <source>
        <dbReference type="ARBA" id="ARBA00022448"/>
    </source>
</evidence>
<evidence type="ECO:0000259" key="13">
    <source>
        <dbReference type="Pfam" id="PF00999"/>
    </source>
</evidence>
<dbReference type="GO" id="GO:0015386">
    <property type="term" value="F:potassium:proton antiporter activity"/>
    <property type="evidence" value="ECO:0007669"/>
    <property type="project" value="TreeGrafter"/>
</dbReference>
<evidence type="ECO:0000256" key="7">
    <source>
        <dbReference type="ARBA" id="ARBA00023136"/>
    </source>
</evidence>
<dbReference type="STRING" id="947166.A0A1D1VJ54"/>
<evidence type="ECO:0000256" key="10">
    <source>
        <dbReference type="SAM" id="MobiDB-lite"/>
    </source>
</evidence>
<keyword evidence="6 9" id="KW-0406">Ion transport</keyword>
<evidence type="ECO:0000256" key="8">
    <source>
        <dbReference type="ARBA" id="ARBA00023201"/>
    </source>
</evidence>
<feature type="region of interest" description="Disordered" evidence="10">
    <location>
        <begin position="660"/>
        <end position="685"/>
    </location>
</feature>
<dbReference type="GO" id="GO:0015385">
    <property type="term" value="F:sodium:proton antiporter activity"/>
    <property type="evidence" value="ECO:0007669"/>
    <property type="project" value="InterPro"/>
</dbReference>
<feature type="transmembrane region" description="Helical" evidence="11">
    <location>
        <begin position="324"/>
        <end position="344"/>
    </location>
</feature>
<dbReference type="GO" id="GO:0005886">
    <property type="term" value="C:plasma membrane"/>
    <property type="evidence" value="ECO:0007669"/>
    <property type="project" value="TreeGrafter"/>
</dbReference>
<dbReference type="PANTHER" id="PTHR10110:SF126">
    <property type="entry name" value="NA(+)_H(+) EXCHANGER PROTEIN 7"/>
    <property type="match status" value="1"/>
</dbReference>
<organism evidence="14 15">
    <name type="scientific">Ramazzottius varieornatus</name>
    <name type="common">Water bear</name>
    <name type="synonym">Tardigrade</name>
    <dbReference type="NCBI Taxonomy" id="947166"/>
    <lineage>
        <taxon>Eukaryota</taxon>
        <taxon>Metazoa</taxon>
        <taxon>Ecdysozoa</taxon>
        <taxon>Tardigrada</taxon>
        <taxon>Eutardigrada</taxon>
        <taxon>Parachela</taxon>
        <taxon>Hypsibioidea</taxon>
        <taxon>Ramazzottiidae</taxon>
        <taxon>Ramazzottius</taxon>
    </lineage>
</organism>
<dbReference type="PANTHER" id="PTHR10110">
    <property type="entry name" value="SODIUM/HYDROGEN EXCHANGER"/>
    <property type="match status" value="1"/>
</dbReference>
<feature type="transmembrane region" description="Helical" evidence="11">
    <location>
        <begin position="411"/>
        <end position="432"/>
    </location>
</feature>
<dbReference type="PRINTS" id="PR01084">
    <property type="entry name" value="NAHEXCHNGR"/>
</dbReference>
<feature type="transmembrane region" description="Helical" evidence="11">
    <location>
        <begin position="246"/>
        <end position="270"/>
    </location>
</feature>
<feature type="transmembrane region" description="Helical" evidence="11">
    <location>
        <begin position="478"/>
        <end position="497"/>
    </location>
</feature>
<keyword evidence="5" id="KW-0915">Sodium</keyword>
<feature type="transmembrane region" description="Helical" evidence="11">
    <location>
        <begin position="277"/>
        <end position="304"/>
    </location>
</feature>
<evidence type="ECO:0000256" key="6">
    <source>
        <dbReference type="ARBA" id="ARBA00023065"/>
    </source>
</evidence>
<dbReference type="GO" id="GO:0098719">
    <property type="term" value="P:sodium ion import across plasma membrane"/>
    <property type="evidence" value="ECO:0007669"/>
    <property type="project" value="TreeGrafter"/>
</dbReference>
<keyword evidence="12" id="KW-0732">Signal</keyword>
<dbReference type="GO" id="GO:0051453">
    <property type="term" value="P:regulation of intracellular pH"/>
    <property type="evidence" value="ECO:0007669"/>
    <property type="project" value="TreeGrafter"/>
</dbReference>
<keyword evidence="2 9" id="KW-0813">Transport</keyword>
<dbReference type="InterPro" id="IPR018422">
    <property type="entry name" value="Cation/H_exchanger_CPA1"/>
</dbReference>
<dbReference type="Gene3D" id="6.10.140.1330">
    <property type="match status" value="1"/>
</dbReference>
<evidence type="ECO:0000256" key="4">
    <source>
        <dbReference type="ARBA" id="ARBA00022989"/>
    </source>
</evidence>
<keyword evidence="9" id="KW-0050">Antiport</keyword>
<keyword evidence="15" id="KW-1185">Reference proteome</keyword>
<dbReference type="NCBIfam" id="TIGR00840">
    <property type="entry name" value="b_cpa1"/>
    <property type="match status" value="1"/>
</dbReference>
<dbReference type="EMBL" id="BDGG01000007">
    <property type="protein sequence ID" value="GAV01630.1"/>
    <property type="molecule type" value="Genomic_DNA"/>
</dbReference>
<dbReference type="AlphaFoldDB" id="A0A1D1VJ54"/>
<dbReference type="Pfam" id="PF00999">
    <property type="entry name" value="Na_H_Exchanger"/>
    <property type="match status" value="1"/>
</dbReference>
<sequence length="729" mass="80816">MALTCKSLLFLLLVVSSAVRQCWARDTSAFRTAKNNFGIKPRNKTQPADNFSSLSTSRNASTKLHKTCNRNKEEVNLAHCWAGEWTDFSISPNDSTHSAEDHDGIQLIGLNPEVSFVPLIITFILITASVLKIGLHHCQTLSKHLPESCVLLILGVVVGLIANVWLASYNQCLRIQESFNAHVFFLYLLPAIMLDSAYSLHDREFINNLATILMHAIIGTLFNTFAIGVSLWGLSAGGMLGSSVSLGIVEVLVFSSLISAVDPVAVLAIFQEIGVNAMLYFLLFGEALLNDAVSVVLYQTLIIFNTQEDNITSGDIGMGIAKFLVVNIGGFLVGLICGLLTAVITKHSGKVRVAEPLTMLVMAYAAYIVSDLLYFSGIIGIITCGLLQWQYAVHNISFKSRTTVKYASKMMASFCDAIIFLTLGITIADPILHKWNAQFILWTLLLCLVFRFIGVYALTWLVNQLTRIQKVTWQEQFVVSYGGLRGAVAFSLALLLVEDDFCNKEVFVTTTVVVVLFTVFIQGTTIRPLVNKLGIRKQEAKKPSLFQSVNLTIFDHVMAGMEKIVGRHGKHYYREKFEHFEYTYLKPWLQKVPTEKDRSIVDTIKGHIIRDLMEEIKVVPAENDSKRSSVSSTPALSTPVKETGEPTLISLDARRGTRAFSNTNGFVQRNDGKPASALGPPARQKISTVSLPSERWLESFKTVLSSRNSNYSLDSISTIDENNLETQRF</sequence>
<dbReference type="InterPro" id="IPR004709">
    <property type="entry name" value="NaH_exchanger"/>
</dbReference>
<proteinExistence type="inferred from homology"/>
<evidence type="ECO:0000256" key="3">
    <source>
        <dbReference type="ARBA" id="ARBA00022692"/>
    </source>
</evidence>
<feature type="transmembrane region" description="Helical" evidence="11">
    <location>
        <begin position="506"/>
        <end position="523"/>
    </location>
</feature>
<comment type="subcellular location">
    <subcellularLocation>
        <location evidence="1">Membrane</location>
        <topology evidence="1">Multi-pass membrane protein</topology>
    </subcellularLocation>
</comment>
<evidence type="ECO:0000313" key="14">
    <source>
        <dbReference type="EMBL" id="GAV01630.1"/>
    </source>
</evidence>